<reference evidence="3 4" key="1">
    <citation type="submission" date="2016-09" db="EMBL/GenBank/DDBJ databases">
        <title>Pseudonocardia autotrophica DSM535, a candidate organism with high potential of specific P450 cytochromes.</title>
        <authorList>
            <person name="Grumaz C."/>
            <person name="Vainshtein Y."/>
            <person name="Kirstahler P."/>
            <person name="Sohn K."/>
        </authorList>
    </citation>
    <scope>NUCLEOTIDE SEQUENCE [LARGE SCALE GENOMIC DNA]</scope>
    <source>
        <strain evidence="3 4">DSM 535</strain>
    </source>
</reference>
<dbReference type="InterPro" id="IPR011042">
    <property type="entry name" value="6-blade_b-propeller_TolB-like"/>
</dbReference>
<evidence type="ECO:0000313" key="3">
    <source>
        <dbReference type="EMBL" id="OSY44223.1"/>
    </source>
</evidence>
<organism evidence="3 4">
    <name type="scientific">Pseudonocardia autotrophica</name>
    <name type="common">Amycolata autotrophica</name>
    <name type="synonym">Nocardia autotrophica</name>
    <dbReference type="NCBI Taxonomy" id="2074"/>
    <lineage>
        <taxon>Bacteria</taxon>
        <taxon>Bacillati</taxon>
        <taxon>Actinomycetota</taxon>
        <taxon>Actinomycetes</taxon>
        <taxon>Pseudonocardiales</taxon>
        <taxon>Pseudonocardiaceae</taxon>
        <taxon>Pseudonocardia</taxon>
    </lineage>
</organism>
<dbReference type="InterPro" id="IPR051262">
    <property type="entry name" value="SMP-30/CGR1_Lactonase"/>
</dbReference>
<comment type="similarity">
    <text evidence="1">Belongs to the SMP-30/CGR1 family.</text>
</comment>
<feature type="chain" id="PRO_5012395451" evidence="2">
    <location>
        <begin position="35"/>
        <end position="374"/>
    </location>
</feature>
<name>A0A1Y2N9T0_PSEAH</name>
<comment type="caution">
    <text evidence="3">The sequence shown here is derived from an EMBL/GenBank/DDBJ whole genome shotgun (WGS) entry which is preliminary data.</text>
</comment>
<keyword evidence="4" id="KW-1185">Reference proteome</keyword>
<dbReference type="Proteomes" id="UP000194360">
    <property type="component" value="Unassembled WGS sequence"/>
</dbReference>
<dbReference type="AlphaFoldDB" id="A0A1Y2N9T0"/>
<evidence type="ECO:0000313" key="4">
    <source>
        <dbReference type="Proteomes" id="UP000194360"/>
    </source>
</evidence>
<sequence length="374" mass="39794">MRWQVSRRGNTRRAMTVAAVAALGVATVVATAQAAPGQAAERDWLDIEVFAEIPAPGHPEGITVADDGTVFVGTQQHVSEPHTGPSKIFAFDQSGELRREYVIEGQDPRHGAGIVGMAQDGDGVVYALDRYPQRVIALDPATGEQSDYATFTQVKSLCVQASALTLVTQCAIPDGLNFGPDGSLYVTDVAQALIWRIPPGGGEAEVWFSDPRIESVFGANGIEFVDENTIMFAQSLTGPLDGVPPRPDTSRLYTIGIEPDGSAGELELFWESRPADGIDGFAIAESGNVYAALAFANAVVVVSPDGREIARNPANPVENLALDVPMDDPASVAFSGDRVLVTNHTLFIGNPASWVVYDVHAGEPGRAQFRPQVR</sequence>
<accession>A0A1Y2N9T0</accession>
<gene>
    <name evidence="3" type="ORF">BG845_00344</name>
</gene>
<dbReference type="Gene3D" id="2.120.10.30">
    <property type="entry name" value="TolB, C-terminal domain"/>
    <property type="match status" value="1"/>
</dbReference>
<dbReference type="PANTHER" id="PTHR47572:SF4">
    <property type="entry name" value="LACTONASE DRP35"/>
    <property type="match status" value="1"/>
</dbReference>
<keyword evidence="2" id="KW-0732">Signal</keyword>
<protein>
    <submittedName>
        <fullName evidence="3">SMP-30/Gluconolaconase/LRE-like region</fullName>
    </submittedName>
</protein>
<evidence type="ECO:0000256" key="1">
    <source>
        <dbReference type="ARBA" id="ARBA00008853"/>
    </source>
</evidence>
<evidence type="ECO:0000256" key="2">
    <source>
        <dbReference type="SAM" id="SignalP"/>
    </source>
</evidence>
<dbReference type="EMBL" id="MIGB01000001">
    <property type="protein sequence ID" value="OSY44223.1"/>
    <property type="molecule type" value="Genomic_DNA"/>
</dbReference>
<proteinExistence type="inferred from homology"/>
<dbReference type="PANTHER" id="PTHR47572">
    <property type="entry name" value="LIPOPROTEIN-RELATED"/>
    <property type="match status" value="1"/>
</dbReference>
<dbReference type="SUPFAM" id="SSF63829">
    <property type="entry name" value="Calcium-dependent phosphotriesterase"/>
    <property type="match status" value="1"/>
</dbReference>
<feature type="signal peptide" evidence="2">
    <location>
        <begin position="1"/>
        <end position="34"/>
    </location>
</feature>
<dbReference type="STRING" id="2074.BG845_00344"/>